<sequence length="314" mass="32954">MAPTTRRARRADRFLRESAGTVAVIADAGGFAAMRRYATFRFTDHAGYLRQTELLLRSLAERHGHTSVALFDPEGFAEFCAREGLAADSQASRARYTAEVAARGATVPYEGQPIARLMPVLLAEHLRWETWETGTDLLAAAGSCPACDAPYSRCAFQRAAGLLAAVTERAGPGAHHLVCSLLVPSGPLTAALHVERGAGGALDMAEPDALVLCTLVAVGLATGEPGGLVLRSAPAGAGGGRPERPAPGRQGEPAGPVEEVRGWSLRGGRLRALSEGEVFAAYCTDVRTGEPVPPEPGVAYRAAEELPHRDCPGD</sequence>
<keyword evidence="3" id="KW-1185">Reference proteome</keyword>
<dbReference type="OrthoDB" id="3428054at2"/>
<evidence type="ECO:0000313" key="3">
    <source>
        <dbReference type="Proteomes" id="UP000194218"/>
    </source>
</evidence>
<proteinExistence type="predicted"/>
<feature type="compositionally biased region" description="Basic and acidic residues" evidence="1">
    <location>
        <begin position="302"/>
        <end position="314"/>
    </location>
</feature>
<organism evidence="2 3">
    <name type="scientific">Streptomyces marincola</name>
    <dbReference type="NCBI Taxonomy" id="2878388"/>
    <lineage>
        <taxon>Bacteria</taxon>
        <taxon>Bacillati</taxon>
        <taxon>Actinomycetota</taxon>
        <taxon>Actinomycetes</taxon>
        <taxon>Kitasatosporales</taxon>
        <taxon>Streptomycetaceae</taxon>
        <taxon>Streptomyces</taxon>
    </lineage>
</organism>
<reference evidence="2 3" key="1">
    <citation type="submission" date="2017-05" db="EMBL/GenBank/DDBJ databases">
        <title>Complete genome sequence of Streptomyces sp. SCSIO 03032 revealed the diverse biosynthetic pathways for its bioactive secondary metabolites.</title>
        <authorList>
            <person name="Ma L."/>
            <person name="Zhu Y."/>
            <person name="Zhang W."/>
            <person name="Zhang G."/>
            <person name="Tian X."/>
            <person name="Zhang S."/>
            <person name="Zhang C."/>
        </authorList>
    </citation>
    <scope>NUCLEOTIDE SEQUENCE [LARGE SCALE GENOMIC DNA]</scope>
    <source>
        <strain evidence="2 3">SCSIO 03032</strain>
    </source>
</reference>
<evidence type="ECO:0000256" key="1">
    <source>
        <dbReference type="SAM" id="MobiDB-lite"/>
    </source>
</evidence>
<accession>A0A1W7D409</accession>
<dbReference type="AlphaFoldDB" id="A0A1W7D409"/>
<dbReference type="KEGG" id="smao:CAG99_26060"/>
<protein>
    <submittedName>
        <fullName evidence="2">Uncharacterized protein</fullName>
    </submittedName>
</protein>
<gene>
    <name evidence="2" type="ORF">CAG99_26060</name>
</gene>
<feature type="region of interest" description="Disordered" evidence="1">
    <location>
        <begin position="290"/>
        <end position="314"/>
    </location>
</feature>
<evidence type="ECO:0000313" key="2">
    <source>
        <dbReference type="EMBL" id="ARQ71833.1"/>
    </source>
</evidence>
<feature type="region of interest" description="Disordered" evidence="1">
    <location>
        <begin position="232"/>
        <end position="259"/>
    </location>
</feature>
<dbReference type="EMBL" id="CP021121">
    <property type="protein sequence ID" value="ARQ71833.1"/>
    <property type="molecule type" value="Genomic_DNA"/>
</dbReference>
<dbReference type="RefSeq" id="WP_086161669.1">
    <property type="nucleotide sequence ID" value="NZ_CP021121.1"/>
</dbReference>
<name>A0A1W7D409_9ACTN</name>
<dbReference type="Proteomes" id="UP000194218">
    <property type="component" value="Chromosome"/>
</dbReference>